<evidence type="ECO:0000313" key="3">
    <source>
        <dbReference type="EMBL" id="RVU13810.1"/>
    </source>
</evidence>
<dbReference type="AlphaFoldDB" id="A0A437NUW8"/>
<evidence type="ECO:0000313" key="4">
    <source>
        <dbReference type="Proteomes" id="UP000286997"/>
    </source>
</evidence>
<dbReference type="Proteomes" id="UP000286997">
    <property type="component" value="Unassembled WGS sequence"/>
</dbReference>
<dbReference type="PROSITE" id="PS51782">
    <property type="entry name" value="LYSM"/>
    <property type="match status" value="1"/>
</dbReference>
<dbReference type="PANTHER" id="PTHR34700:SF4">
    <property type="entry name" value="PHAGE-LIKE ELEMENT PBSX PROTEIN XKDP"/>
    <property type="match status" value="1"/>
</dbReference>
<dbReference type="InterPro" id="IPR036779">
    <property type="entry name" value="LysM_dom_sf"/>
</dbReference>
<dbReference type="RefSeq" id="WP_127733784.1">
    <property type="nucleotide sequence ID" value="NZ_SACP01000041.1"/>
</dbReference>
<dbReference type="EMBL" id="SACP01000041">
    <property type="protein sequence ID" value="RVU13810.1"/>
    <property type="molecule type" value="Genomic_DNA"/>
</dbReference>
<sequence length="379" mass="38762">MTAEWRRGVSLAVVGLVIGLGLIGALATGTRAVRQGAAPEPAPQAEAVPAVRPADRAEARPAPAPAEPRFDVIRVEPDGAAVVAGRAEPNAEIELLVGGQPFARGRTDADGHFALVPPPFPAGSSEVTLRSTGGGGLAAAGSDSATVVVAADRRAPPLVAVSRAGQPTLVLSRPDETAPVAAAPAPLRVVSVDAEAGGRLHVSARGAPRTETRLYLNDTLVAPGRAGRDGRVSFTIGRGVRGGDYRVRIDQVDPASGTVQARSEVPFAYPKGLDGPVAAKSGPGATPEGRAPDATVRVAGAGEPGVVFVPGVGTAQVVRGDNLWSISRRVYGRGLRYTVIFGANQPQIRNPHRIYPGQVFVLPGDGGRDATMAPAEKRG</sequence>
<accession>A0A437NUW8</accession>
<dbReference type="InterPro" id="IPR018392">
    <property type="entry name" value="LysM"/>
</dbReference>
<dbReference type="PANTHER" id="PTHR34700">
    <property type="entry name" value="POTASSIUM BINDING PROTEIN KBP"/>
    <property type="match status" value="1"/>
</dbReference>
<dbReference type="InterPro" id="IPR052196">
    <property type="entry name" value="Bact_Kbp"/>
</dbReference>
<reference evidence="3 4" key="1">
    <citation type="submission" date="2019-01" db="EMBL/GenBank/DDBJ databases">
        <authorList>
            <person name="Chen W.-M."/>
        </authorList>
    </citation>
    <scope>NUCLEOTIDE SEQUENCE [LARGE SCALE GENOMIC DNA]</scope>
    <source>
        <strain evidence="3 4">TER-1</strain>
    </source>
</reference>
<dbReference type="Gene3D" id="3.10.350.10">
    <property type="entry name" value="LysM domain"/>
    <property type="match status" value="1"/>
</dbReference>
<dbReference type="CDD" id="cd00118">
    <property type="entry name" value="LysM"/>
    <property type="match status" value="1"/>
</dbReference>
<gene>
    <name evidence="3" type="ORF">EOE48_25980</name>
</gene>
<dbReference type="SMART" id="SM00257">
    <property type="entry name" value="LysM"/>
    <property type="match status" value="1"/>
</dbReference>
<dbReference type="Pfam" id="PF01476">
    <property type="entry name" value="LysM"/>
    <property type="match status" value="1"/>
</dbReference>
<feature type="region of interest" description="Disordered" evidence="1">
    <location>
        <begin position="36"/>
        <end position="64"/>
    </location>
</feature>
<comment type="caution">
    <text evidence="3">The sequence shown here is derived from an EMBL/GenBank/DDBJ whole genome shotgun (WGS) entry which is preliminary data.</text>
</comment>
<feature type="compositionally biased region" description="Low complexity" evidence="1">
    <location>
        <begin position="36"/>
        <end position="52"/>
    </location>
</feature>
<name>A0A437NUW8_9HYPH</name>
<evidence type="ECO:0000256" key="1">
    <source>
        <dbReference type="SAM" id="MobiDB-lite"/>
    </source>
</evidence>
<feature type="domain" description="LysM" evidence="2">
    <location>
        <begin position="313"/>
        <end position="362"/>
    </location>
</feature>
<evidence type="ECO:0000259" key="2">
    <source>
        <dbReference type="PROSITE" id="PS51782"/>
    </source>
</evidence>
<dbReference type="OrthoDB" id="370541at2"/>
<keyword evidence="4" id="KW-1185">Reference proteome</keyword>
<protein>
    <submittedName>
        <fullName evidence="3">LysM peptidoglycan-binding domain-containing protein</fullName>
    </submittedName>
</protein>
<proteinExistence type="predicted"/>
<organism evidence="3 4">
    <name type="scientific">Methylobacterium oryzihabitans</name>
    <dbReference type="NCBI Taxonomy" id="2499852"/>
    <lineage>
        <taxon>Bacteria</taxon>
        <taxon>Pseudomonadati</taxon>
        <taxon>Pseudomonadota</taxon>
        <taxon>Alphaproteobacteria</taxon>
        <taxon>Hyphomicrobiales</taxon>
        <taxon>Methylobacteriaceae</taxon>
        <taxon>Methylobacterium</taxon>
    </lineage>
</organism>